<dbReference type="AlphaFoldDB" id="A0A3E2VIE1"/>
<dbReference type="PANTHER" id="PTHR30576">
    <property type="entry name" value="COLANIC BIOSYNTHESIS UDP-GLUCOSE LIPID CARRIER TRANSFERASE"/>
    <property type="match status" value="1"/>
</dbReference>
<reference evidence="4 5" key="1">
    <citation type="submission" date="2018-08" db="EMBL/GenBank/DDBJ databases">
        <title>A genome reference for cultivated species of the human gut microbiota.</title>
        <authorList>
            <person name="Zou Y."/>
            <person name="Xue W."/>
            <person name="Luo G."/>
        </authorList>
    </citation>
    <scope>NUCLEOTIDE SEQUENCE [LARGE SCALE GENOMIC DNA]</scope>
    <source>
        <strain evidence="4 5">OF01-2LB</strain>
    </source>
</reference>
<dbReference type="Proteomes" id="UP000260025">
    <property type="component" value="Unassembled WGS sequence"/>
</dbReference>
<comment type="similarity">
    <text evidence="1">Belongs to the bacterial sugar transferase family.</text>
</comment>
<dbReference type="InterPro" id="IPR003362">
    <property type="entry name" value="Bact_transf"/>
</dbReference>
<keyword evidence="4" id="KW-0808">Transferase</keyword>
<keyword evidence="2" id="KW-1133">Transmembrane helix</keyword>
<sequence length="230" mass="27207">MRMLLKGWEELPEFMRNEDVKVYYESLSKKKISLFFKRIFDIVMSLIMIIITSPLLLLLSIWIKLDSKGPVFYRQARITQYGEIFHIYKFRTMIVNADKLGTLVTTKNDVRITKVGNKIRKCRLDEIPQLFNVLRGEMSFVGTRPEVKRYVDSYTDEMKATLLLPAGITSVASVKFKNEEDVIELVKNKYRNTDELYITEILPKKMSYNLKYLINYRFYKDIYCCLITVL</sequence>
<feature type="domain" description="Bacterial sugar transferase" evidence="3">
    <location>
        <begin position="37"/>
        <end position="229"/>
    </location>
</feature>
<evidence type="ECO:0000256" key="2">
    <source>
        <dbReference type="SAM" id="Phobius"/>
    </source>
</evidence>
<protein>
    <submittedName>
        <fullName evidence="4">Sugar transferase</fullName>
    </submittedName>
</protein>
<keyword evidence="2" id="KW-0472">Membrane</keyword>
<name>A0A3E2VIE1_CLOIN</name>
<dbReference type="EMBL" id="QVEV01000046">
    <property type="protein sequence ID" value="RGC10348.1"/>
    <property type="molecule type" value="Genomic_DNA"/>
</dbReference>
<accession>A0A3E2VIE1</accession>
<evidence type="ECO:0000256" key="1">
    <source>
        <dbReference type="ARBA" id="ARBA00006464"/>
    </source>
</evidence>
<proteinExistence type="inferred from homology"/>
<organism evidence="4 5">
    <name type="scientific">Clostridium innocuum</name>
    <dbReference type="NCBI Taxonomy" id="1522"/>
    <lineage>
        <taxon>Bacteria</taxon>
        <taxon>Bacillati</taxon>
        <taxon>Bacillota</taxon>
        <taxon>Clostridia</taxon>
        <taxon>Eubacteriales</taxon>
        <taxon>Clostridiaceae</taxon>
        <taxon>Clostridium</taxon>
    </lineage>
</organism>
<evidence type="ECO:0000313" key="4">
    <source>
        <dbReference type="EMBL" id="RGC10348.1"/>
    </source>
</evidence>
<feature type="transmembrane region" description="Helical" evidence="2">
    <location>
        <begin position="39"/>
        <end position="63"/>
    </location>
</feature>
<dbReference type="Pfam" id="PF02397">
    <property type="entry name" value="Bac_transf"/>
    <property type="match status" value="1"/>
</dbReference>
<comment type="caution">
    <text evidence="4">The sequence shown here is derived from an EMBL/GenBank/DDBJ whole genome shotgun (WGS) entry which is preliminary data.</text>
</comment>
<gene>
    <name evidence="4" type="ORF">DXA38_20000</name>
</gene>
<keyword evidence="2" id="KW-0812">Transmembrane</keyword>
<dbReference type="GO" id="GO:0016780">
    <property type="term" value="F:phosphotransferase activity, for other substituted phosphate groups"/>
    <property type="evidence" value="ECO:0007669"/>
    <property type="project" value="TreeGrafter"/>
</dbReference>
<dbReference type="PANTHER" id="PTHR30576:SF0">
    <property type="entry name" value="UNDECAPRENYL-PHOSPHATE N-ACETYLGALACTOSAMINYL 1-PHOSPHATE TRANSFERASE-RELATED"/>
    <property type="match status" value="1"/>
</dbReference>
<evidence type="ECO:0000313" key="5">
    <source>
        <dbReference type="Proteomes" id="UP000260025"/>
    </source>
</evidence>
<dbReference type="OrthoDB" id="9808602at2"/>
<evidence type="ECO:0000259" key="3">
    <source>
        <dbReference type="Pfam" id="PF02397"/>
    </source>
</evidence>